<dbReference type="CDD" id="cd03801">
    <property type="entry name" value="GT4_PimA-like"/>
    <property type="match status" value="1"/>
</dbReference>
<dbReference type="PANTHER" id="PTHR12526:SF600">
    <property type="entry name" value="GLYCOSYL TRANSFERASE GROUP 1"/>
    <property type="match status" value="1"/>
</dbReference>
<dbReference type="PANTHER" id="PTHR12526">
    <property type="entry name" value="GLYCOSYLTRANSFERASE"/>
    <property type="match status" value="1"/>
</dbReference>
<evidence type="ECO:0008006" key="3">
    <source>
        <dbReference type="Google" id="ProtNLM"/>
    </source>
</evidence>
<evidence type="ECO:0000313" key="1">
    <source>
        <dbReference type="EMBL" id="BDU15628.1"/>
    </source>
</evidence>
<reference evidence="1 2" key="1">
    <citation type="journal article" date="2023" name="Int. J. Syst. Evol. Microbiol.">
        <title>Physiological and genomic analyses of cobalamin (vitamin B12)-auxotrophy of Lysobacter auxotrophicus sp. nov., a methionine-auxotrophic chitinolytic bacterium isolated from chitin-treated soil.</title>
        <authorList>
            <person name="Saito A."/>
            <person name="Dohra H."/>
            <person name="Hamada M."/>
            <person name="Moriuchi R."/>
            <person name="Kotsuchibashi Y."/>
            <person name="Mori K."/>
        </authorList>
    </citation>
    <scope>NUCLEOTIDE SEQUENCE [LARGE SCALE GENOMIC DNA]</scope>
    <source>
        <strain evidence="1 2">5-21a</strain>
    </source>
</reference>
<dbReference type="EMBL" id="AP027041">
    <property type="protein sequence ID" value="BDU15628.1"/>
    <property type="molecule type" value="Genomic_DNA"/>
</dbReference>
<keyword evidence="2" id="KW-1185">Reference proteome</keyword>
<protein>
    <recommendedName>
        <fullName evidence="3">Glycosyltransferase</fullName>
    </recommendedName>
</protein>
<gene>
    <name evidence="1" type="ORF">LA521A_08290</name>
</gene>
<dbReference type="Proteomes" id="UP001317822">
    <property type="component" value="Chromosome"/>
</dbReference>
<dbReference type="RefSeq" id="WP_281781107.1">
    <property type="nucleotide sequence ID" value="NZ_AP027041.1"/>
</dbReference>
<dbReference type="SUPFAM" id="SSF53756">
    <property type="entry name" value="UDP-Glycosyltransferase/glycogen phosphorylase"/>
    <property type="match status" value="1"/>
</dbReference>
<organism evidence="1 2">
    <name type="scientific">Lysobacter auxotrophicus</name>
    <dbReference type="NCBI Taxonomy" id="2992573"/>
    <lineage>
        <taxon>Bacteria</taxon>
        <taxon>Pseudomonadati</taxon>
        <taxon>Pseudomonadota</taxon>
        <taxon>Gammaproteobacteria</taxon>
        <taxon>Lysobacterales</taxon>
        <taxon>Lysobacteraceae</taxon>
        <taxon>Lysobacter</taxon>
    </lineage>
</organism>
<evidence type="ECO:0000313" key="2">
    <source>
        <dbReference type="Proteomes" id="UP001317822"/>
    </source>
</evidence>
<sequence>MASGPETPASSLPLPIDSVLVNLKFLLQRYAARARRARLRLQSAGLASTARQAIAMRSRTPFDAGGATGNEIVHTIWKLGTPWILVVDSGMPAPDQDSGSKRLVGLLRLLLDSGHRVAFVSDDGSHTGPRADALRAMGVHVPPASGSLGLAEWVRRQGATLQAAILCRHYIAGHWIGLVRSAAPHARIVFDTVDLHFLREQREARVRDSGALLRLARGTQRRELSLIARADITWVVSHVEQALLRELVPHADVKVLSNIIDTDDEGASFEEREGLLFVGGMLHPPNRDAAHWLATEIYPAIRRGLPGVPLHLVGTMTDEMRAVLETVPGLRVHGHVPDIEPFAAQCRIAIAPLRFGAGVKGKINLSMSHGQPVVATSCAVEGMHLTPGHDVLVADDAETFAGHVARLYNDAALWRSLAEAGRANVRMHFSPDAARRILEDSLCEIRA</sequence>
<dbReference type="Pfam" id="PF13692">
    <property type="entry name" value="Glyco_trans_1_4"/>
    <property type="match status" value="1"/>
</dbReference>
<name>A0ABM8DAS1_9GAMM</name>
<proteinExistence type="predicted"/>
<dbReference type="Gene3D" id="3.40.50.2000">
    <property type="entry name" value="Glycogen Phosphorylase B"/>
    <property type="match status" value="2"/>
</dbReference>
<accession>A0ABM8DAS1</accession>